<dbReference type="GO" id="GO:0005525">
    <property type="term" value="F:GTP binding"/>
    <property type="evidence" value="ECO:0007669"/>
    <property type="project" value="InterPro"/>
</dbReference>
<dbReference type="SUPFAM" id="SSF52540">
    <property type="entry name" value="P-loop containing nucleoside triphosphate hydrolases"/>
    <property type="match status" value="1"/>
</dbReference>
<dbReference type="Gene3D" id="3.40.50.300">
    <property type="entry name" value="P-loop containing nucleotide triphosphate hydrolases"/>
    <property type="match status" value="1"/>
</dbReference>
<evidence type="ECO:0000313" key="4">
    <source>
        <dbReference type="Proteomes" id="UP000184758"/>
    </source>
</evidence>
<organism evidence="3 4">
    <name type="scientific">Carnobacterium alterfunditum</name>
    <dbReference type="NCBI Taxonomy" id="28230"/>
    <lineage>
        <taxon>Bacteria</taxon>
        <taxon>Bacillati</taxon>
        <taxon>Bacillota</taxon>
        <taxon>Bacilli</taxon>
        <taxon>Lactobacillales</taxon>
        <taxon>Carnobacteriaceae</taxon>
        <taxon>Carnobacterium</taxon>
    </lineage>
</organism>
<dbReference type="Proteomes" id="UP000184758">
    <property type="component" value="Unassembled WGS sequence"/>
</dbReference>
<dbReference type="AlphaFoldDB" id="A0A1N6H3K6"/>
<dbReference type="InterPro" id="IPR006073">
    <property type="entry name" value="GTP-bd"/>
</dbReference>
<proteinExistence type="predicted"/>
<feature type="transmembrane region" description="Helical" evidence="1">
    <location>
        <begin position="306"/>
        <end position="330"/>
    </location>
</feature>
<evidence type="ECO:0000313" key="3">
    <source>
        <dbReference type="EMBL" id="SIO14398.1"/>
    </source>
</evidence>
<feature type="transmembrane region" description="Helical" evidence="1">
    <location>
        <begin position="279"/>
        <end position="300"/>
    </location>
</feature>
<evidence type="ECO:0000259" key="2">
    <source>
        <dbReference type="Pfam" id="PF01926"/>
    </source>
</evidence>
<keyword evidence="1" id="KW-0472">Membrane</keyword>
<gene>
    <name evidence="3" type="ORF">SAMN05878443_1608</name>
</gene>
<dbReference type="OrthoDB" id="9255830at2"/>
<protein>
    <submittedName>
        <fullName evidence="3">Uncharacterized conserved protein, DUF697 family</fullName>
    </submittedName>
</protein>
<dbReference type="STRING" id="28230.SAMN05878443_1608"/>
<reference evidence="4" key="1">
    <citation type="submission" date="2016-11" db="EMBL/GenBank/DDBJ databases">
        <authorList>
            <person name="Varghese N."/>
            <person name="Submissions S."/>
        </authorList>
    </citation>
    <scope>NUCLEOTIDE SEQUENCE [LARGE SCALE GENOMIC DNA]</scope>
    <source>
        <strain evidence="4">313</strain>
    </source>
</reference>
<feature type="transmembrane region" description="Helical" evidence="1">
    <location>
        <begin position="231"/>
        <end position="249"/>
    </location>
</feature>
<feature type="domain" description="G" evidence="2">
    <location>
        <begin position="30"/>
        <end position="149"/>
    </location>
</feature>
<dbReference type="eggNOG" id="COG3596">
    <property type="taxonomic scope" value="Bacteria"/>
</dbReference>
<evidence type="ECO:0000256" key="1">
    <source>
        <dbReference type="SAM" id="Phobius"/>
    </source>
</evidence>
<dbReference type="EMBL" id="FSRN01000001">
    <property type="protein sequence ID" value="SIO14398.1"/>
    <property type="molecule type" value="Genomic_DNA"/>
</dbReference>
<feature type="transmembrane region" description="Helical" evidence="1">
    <location>
        <begin position="255"/>
        <end position="272"/>
    </location>
</feature>
<keyword evidence="1" id="KW-1133">Transmembrane helix</keyword>
<dbReference type="InterPro" id="IPR027417">
    <property type="entry name" value="P-loop_NTPase"/>
</dbReference>
<keyword evidence="1" id="KW-0812">Transmembrane</keyword>
<name>A0A1N6H3K6_9LACT</name>
<sequence>MKNLDKNLNIVQDILNKTEEELKKMNPVNVLVIGKTGVGKSTLINNVFRENLALTGIGRPITKHLRRISKDGVPMVLYDTRGLELSLEVQNEIKNEIFDTIKENKKLGVKEEIHIAYYCINANSSRIEPTELELISELSEKVPVVIVLTQSIGEPATMFKEYIENLNLPIYGVVSIMAEDFKVTEDYSVLSFGLKELLELSFEIIPEEAKKAFNNAQQVDIARKANSARSWALRYIGTSFGVGFLPIPFSDASVLVPMQVTLLAHITAIFGISMDKATIASLVAAIGGTGGATFAGRYIVSNVIKLIPGAGTVVGGFISGSTAAVITTALSMSYIEVLAIIAAGEKDGKYPDLKNIEILMREKFQERLKKGSKIDKKIDITTDLPKENLELDDSKKDYFLSKFKRLIKPKNSKNDS</sequence>
<dbReference type="eggNOG" id="COG3597">
    <property type="taxonomic scope" value="Bacteria"/>
</dbReference>
<dbReference type="Pfam" id="PF01926">
    <property type="entry name" value="MMR_HSR1"/>
    <property type="match status" value="1"/>
</dbReference>
<dbReference type="RefSeq" id="WP_034548714.1">
    <property type="nucleotide sequence ID" value="NZ_FSRN01000001.1"/>
</dbReference>
<keyword evidence="4" id="KW-1185">Reference proteome</keyword>
<accession>A0A1N6H3K6</accession>